<evidence type="ECO:0000259" key="3">
    <source>
        <dbReference type="Pfam" id="PF02470"/>
    </source>
</evidence>
<feature type="compositionally biased region" description="Low complexity" evidence="1">
    <location>
        <begin position="168"/>
        <end position="182"/>
    </location>
</feature>
<dbReference type="InterPro" id="IPR003399">
    <property type="entry name" value="Mce/MlaD"/>
</dbReference>
<dbReference type="Proteomes" id="UP001524547">
    <property type="component" value="Unassembled WGS sequence"/>
</dbReference>
<evidence type="ECO:0000256" key="2">
    <source>
        <dbReference type="SAM" id="Phobius"/>
    </source>
</evidence>
<feature type="transmembrane region" description="Helical" evidence="2">
    <location>
        <begin position="21"/>
        <end position="41"/>
    </location>
</feature>
<comment type="caution">
    <text evidence="4">The sequence shown here is derived from an EMBL/GenBank/DDBJ whole genome shotgun (WGS) entry which is preliminary data.</text>
</comment>
<keyword evidence="2" id="KW-0472">Membrane</keyword>
<keyword evidence="2" id="KW-1133">Transmembrane helix</keyword>
<sequence length="197" mass="20055">MASATTATPASRKPRRDGLELLTGFVVIAALVALAVSVLTGTGRKAEDGYRLSARFSHVDGLSLGSPVRLAGVDVGQVVAERVDPRSFQAEIAFSVRPEVKLPEDTAAIITSDSLLGGKYIALEPGGADKTLPPGGRVTLTQGSISLEQLLSKFIFSVTDAMSAKNKTGSAAGTSPAAAGQGVATPSAPPAGDQDRP</sequence>
<feature type="region of interest" description="Disordered" evidence="1">
    <location>
        <begin position="165"/>
        <end position="197"/>
    </location>
</feature>
<keyword evidence="2" id="KW-0812">Transmembrane</keyword>
<dbReference type="RefSeq" id="WP_422920434.1">
    <property type="nucleotide sequence ID" value="NZ_JAMZEJ010000007.1"/>
</dbReference>
<proteinExistence type="predicted"/>
<dbReference type="Pfam" id="PF02470">
    <property type="entry name" value="MlaD"/>
    <property type="match status" value="1"/>
</dbReference>
<gene>
    <name evidence="4" type="ORF">NFI88_12685</name>
</gene>
<evidence type="ECO:0000256" key="1">
    <source>
        <dbReference type="SAM" id="MobiDB-lite"/>
    </source>
</evidence>
<name>A0ABT1W0L5_9PROT</name>
<evidence type="ECO:0000313" key="5">
    <source>
        <dbReference type="Proteomes" id="UP001524547"/>
    </source>
</evidence>
<dbReference type="PANTHER" id="PTHR33371:SF4">
    <property type="entry name" value="INTERMEMBRANE PHOSPHOLIPID TRANSPORT SYSTEM BINDING PROTEIN MLAD"/>
    <property type="match status" value="1"/>
</dbReference>
<keyword evidence="5" id="KW-1185">Reference proteome</keyword>
<protein>
    <submittedName>
        <fullName evidence="4">Outer membrane lipid asymmetry maintenance protein MlaD</fullName>
    </submittedName>
</protein>
<accession>A0ABT1W0L5</accession>
<feature type="domain" description="Mce/MlaD" evidence="3">
    <location>
        <begin position="48"/>
        <end position="126"/>
    </location>
</feature>
<organism evidence="4 5">
    <name type="scientific">Rhizosaccharibacter radicis</name>
    <dbReference type="NCBI Taxonomy" id="2782605"/>
    <lineage>
        <taxon>Bacteria</taxon>
        <taxon>Pseudomonadati</taxon>
        <taxon>Pseudomonadota</taxon>
        <taxon>Alphaproteobacteria</taxon>
        <taxon>Acetobacterales</taxon>
        <taxon>Acetobacteraceae</taxon>
        <taxon>Rhizosaccharibacter</taxon>
    </lineage>
</organism>
<dbReference type="EMBL" id="JAMZEJ010000007">
    <property type="protein sequence ID" value="MCQ8241692.1"/>
    <property type="molecule type" value="Genomic_DNA"/>
</dbReference>
<reference evidence="4 5" key="1">
    <citation type="submission" date="2022-06" db="EMBL/GenBank/DDBJ databases">
        <title>Rhizosaccharibacter gen. nov. sp. nov. KSS12, endophytic bacteria isolated from sugarcane.</title>
        <authorList>
            <person name="Pitiwittayakul N."/>
        </authorList>
    </citation>
    <scope>NUCLEOTIDE SEQUENCE [LARGE SCALE GENOMIC DNA]</scope>
    <source>
        <strain evidence="4 5">KSS12</strain>
    </source>
</reference>
<evidence type="ECO:0000313" key="4">
    <source>
        <dbReference type="EMBL" id="MCQ8241692.1"/>
    </source>
</evidence>
<dbReference type="InterPro" id="IPR052336">
    <property type="entry name" value="MlaD_Phospholipid_Transporter"/>
</dbReference>
<dbReference type="PANTHER" id="PTHR33371">
    <property type="entry name" value="INTERMEMBRANE PHOSPHOLIPID TRANSPORT SYSTEM BINDING PROTEIN MLAD-RELATED"/>
    <property type="match status" value="1"/>
</dbReference>